<evidence type="ECO:0000256" key="2">
    <source>
        <dbReference type="ARBA" id="ARBA00022801"/>
    </source>
</evidence>
<dbReference type="CDD" id="cd06165">
    <property type="entry name" value="Sortase_A"/>
    <property type="match status" value="1"/>
</dbReference>
<keyword evidence="1" id="KW-0645">Protease</keyword>
<evidence type="ECO:0000256" key="4">
    <source>
        <dbReference type="PIRSR" id="PIRSR605754-1"/>
    </source>
</evidence>
<dbReference type="EMBL" id="JPGB01000004">
    <property type="protein sequence ID" value="KEQ50406.1"/>
    <property type="molecule type" value="Genomic_DNA"/>
</dbReference>
<evidence type="ECO:0000313" key="7">
    <source>
        <dbReference type="EMBL" id="RSI71645.1"/>
    </source>
</evidence>
<proteinExistence type="predicted"/>
<dbReference type="SUPFAM" id="SSF63817">
    <property type="entry name" value="Sortase"/>
    <property type="match status" value="1"/>
</dbReference>
<keyword evidence="3" id="KW-0788">Thiol protease</keyword>
<feature type="active site" description="Proton donor/acceptor" evidence="4">
    <location>
        <position position="145"/>
    </location>
</feature>
<dbReference type="EMBL" id="RJNM01000003">
    <property type="protein sequence ID" value="RSI71645.1"/>
    <property type="molecule type" value="Genomic_DNA"/>
</dbReference>
<name>A0A081R5D3_STROR</name>
<gene>
    <name evidence="7" type="ORF">D8860_02860</name>
    <name evidence="8" type="ORF">DF217_03725</name>
    <name evidence="6" type="ORF">SK143_0459</name>
</gene>
<dbReference type="PATRIC" id="fig|1303.44.peg.420"/>
<dbReference type="NCBIfam" id="TIGR01076">
    <property type="entry name" value="sortase_fam"/>
    <property type="match status" value="1"/>
</dbReference>
<feature type="transmembrane region" description="Helical" evidence="5">
    <location>
        <begin position="20"/>
        <end position="37"/>
    </location>
</feature>
<dbReference type="GO" id="GO:0008234">
    <property type="term" value="F:cysteine-type peptidase activity"/>
    <property type="evidence" value="ECO:0007669"/>
    <property type="project" value="UniProtKB-KW"/>
</dbReference>
<dbReference type="MEROPS" id="C60.006"/>
<reference evidence="7 10" key="3">
    <citation type="submission" date="2018-11" db="EMBL/GenBank/DDBJ databases">
        <title>Species Designations Belie Phenotypic and Genotypic Heterogeneity in Oral Streptococci.</title>
        <authorList>
            <person name="Velsko I."/>
        </authorList>
    </citation>
    <scope>NUCLEOTIDE SEQUENCE [LARGE SCALE GENOMIC DNA]</scope>
    <source>
        <strain evidence="7 10">BCC50</strain>
    </source>
</reference>
<evidence type="ECO:0000313" key="6">
    <source>
        <dbReference type="EMBL" id="KEQ50406.1"/>
    </source>
</evidence>
<feature type="active site" description="Acyl-thioester intermediate" evidence="4">
    <location>
        <position position="211"/>
    </location>
</feature>
<dbReference type="Gene3D" id="2.40.260.10">
    <property type="entry name" value="Sortase"/>
    <property type="match status" value="1"/>
</dbReference>
<dbReference type="RefSeq" id="WP_042768932.1">
    <property type="nucleotide sequence ID" value="NZ_JBPAIB010000002.1"/>
</dbReference>
<reference evidence="8 11" key="2">
    <citation type="submission" date="2018-05" db="EMBL/GenBank/DDBJ databases">
        <title>Streptococcus from otitis media.</title>
        <authorList>
            <person name="Wayes A.M."/>
            <person name="Jakubovics N.S."/>
        </authorList>
    </citation>
    <scope>NUCLEOTIDE SEQUENCE [LARGE SCALE GENOMIC DNA]</scope>
    <source>
        <strain evidence="8 11">NU39</strain>
    </source>
</reference>
<dbReference type="STRING" id="1303.SORDD17_01034"/>
<dbReference type="InterPro" id="IPR042007">
    <property type="entry name" value="Sortase_A"/>
</dbReference>
<dbReference type="Proteomes" id="UP000272687">
    <property type="component" value="Unassembled WGS sequence"/>
</dbReference>
<dbReference type="Proteomes" id="UP000289921">
    <property type="component" value="Unassembled WGS sequence"/>
</dbReference>
<evidence type="ECO:0000313" key="11">
    <source>
        <dbReference type="Proteomes" id="UP000289921"/>
    </source>
</evidence>
<evidence type="ECO:0000313" key="10">
    <source>
        <dbReference type="Proteomes" id="UP000272687"/>
    </source>
</evidence>
<dbReference type="AlphaFoldDB" id="A0A081R5D3"/>
<evidence type="ECO:0000256" key="1">
    <source>
        <dbReference type="ARBA" id="ARBA00022670"/>
    </source>
</evidence>
<evidence type="ECO:0000256" key="3">
    <source>
        <dbReference type="ARBA" id="ARBA00022807"/>
    </source>
</evidence>
<comment type="caution">
    <text evidence="6">The sequence shown here is derived from an EMBL/GenBank/DDBJ whole genome shotgun (WGS) entry which is preliminary data.</text>
</comment>
<evidence type="ECO:0000256" key="5">
    <source>
        <dbReference type="SAM" id="Phobius"/>
    </source>
</evidence>
<organism evidence="6 9">
    <name type="scientific">Streptococcus oralis</name>
    <dbReference type="NCBI Taxonomy" id="1303"/>
    <lineage>
        <taxon>Bacteria</taxon>
        <taxon>Bacillati</taxon>
        <taxon>Bacillota</taxon>
        <taxon>Bacilli</taxon>
        <taxon>Lactobacillales</taxon>
        <taxon>Streptococcaceae</taxon>
        <taxon>Streptococcus</taxon>
    </lineage>
</organism>
<protein>
    <submittedName>
        <fullName evidence="6 8">Sortase</fullName>
    </submittedName>
    <submittedName>
        <fullName evidence="7">Sortase family protein</fullName>
    </submittedName>
</protein>
<evidence type="ECO:0000313" key="9">
    <source>
        <dbReference type="Proteomes" id="UP000028098"/>
    </source>
</evidence>
<dbReference type="EMBL" id="QEWK01000001">
    <property type="protein sequence ID" value="RXX23084.1"/>
    <property type="molecule type" value="Genomic_DNA"/>
</dbReference>
<evidence type="ECO:0000313" key="8">
    <source>
        <dbReference type="EMBL" id="RXX23084.1"/>
    </source>
</evidence>
<dbReference type="Pfam" id="PF04203">
    <property type="entry name" value="Sortase"/>
    <property type="match status" value="1"/>
</dbReference>
<dbReference type="InterPro" id="IPR023365">
    <property type="entry name" value="Sortase_dom-sf"/>
</dbReference>
<keyword evidence="2" id="KW-0378">Hydrolase</keyword>
<dbReference type="Proteomes" id="UP000028098">
    <property type="component" value="Unassembled WGS sequence"/>
</dbReference>
<accession>A0A081R5D3</accession>
<keyword evidence="5" id="KW-0812">Transmembrane</keyword>
<reference evidence="6 9" key="1">
    <citation type="submission" date="2014-05" db="EMBL/GenBank/DDBJ databases">
        <authorList>
            <person name="Daugherty S.C."/>
            <person name="Tallon L.J."/>
            <person name="Sadzewicz L."/>
            <person name="Kilian M."/>
            <person name="Tettelin H."/>
        </authorList>
    </citation>
    <scope>NUCLEOTIDE SEQUENCE [LARGE SCALE GENOMIC DNA]</scope>
    <source>
        <strain evidence="6 9">SK143</strain>
    </source>
</reference>
<keyword evidence="5" id="KW-1133">Transmembrane helix</keyword>
<keyword evidence="5" id="KW-0472">Membrane</keyword>
<sequence>MAHKKTKNKKSKKNKRRNLFINILAGFLILLSLALIFNSKIRDIFLVWNTNKYQVNQVTKENIDENLKTEGNFDFDSVKSISSEAVLASQWDAQKLPVIGGIAIPEVEINLPIFKGLDNVNLFYGAGTMKPDQKMGEGNYSLASHHIFTAENASQMLFSPLVNAKAGMKIYLTDKDKVYTYEITEVKRVTPDRVDEIEDRDGVKEITLVTCVDYNATERIIVKGIFKESKAYSETSEDILKAFNQPYRQRY</sequence>
<dbReference type="InterPro" id="IPR005754">
    <property type="entry name" value="Sortase"/>
</dbReference>
<dbReference type="GO" id="GO:0006508">
    <property type="term" value="P:proteolysis"/>
    <property type="evidence" value="ECO:0007669"/>
    <property type="project" value="UniProtKB-KW"/>
</dbReference>